<name>A0A2T4YW63_9SPHN</name>
<feature type="transmembrane region" description="Helical" evidence="6">
    <location>
        <begin position="229"/>
        <end position="249"/>
    </location>
</feature>
<evidence type="ECO:0000256" key="6">
    <source>
        <dbReference type="SAM" id="Phobius"/>
    </source>
</evidence>
<feature type="transmembrane region" description="Helical" evidence="6">
    <location>
        <begin position="285"/>
        <end position="305"/>
    </location>
</feature>
<feature type="transmembrane region" description="Helical" evidence="6">
    <location>
        <begin position="197"/>
        <end position="217"/>
    </location>
</feature>
<organism evidence="8 9">
    <name type="scientific">Sphingomonas aerolata</name>
    <dbReference type="NCBI Taxonomy" id="185951"/>
    <lineage>
        <taxon>Bacteria</taxon>
        <taxon>Pseudomonadati</taxon>
        <taxon>Pseudomonadota</taxon>
        <taxon>Alphaproteobacteria</taxon>
        <taxon>Sphingomonadales</taxon>
        <taxon>Sphingomonadaceae</taxon>
        <taxon>Sphingomonas</taxon>
    </lineage>
</organism>
<sequence length="310" mass="32739">MTGPSGSPQPPIQSTRAAVLVPFGIVTLIWGSTWLVIRDQIAVVPPSWSISYRFLIAGIAMAIYARVKRESLVLDARGYAFAAVIGTALFAFNFNFVYRAEHYVTSGLVAVVFALLLVPNAVFGRIFLGQKLGRQLMLGCAVAMAGVALLFVNEARVDPHGPQSATIGIALTLGGVLAASIANVMQGSAFAKRYPMAPMLAIAMLIGATLDATFAWITTGPPVFELRLGYIAGILYLGIFASALAFPLYFNVIRAIGPAKAAYSGVIVPVIAMILSTIFEHYHWSTLAVAGAVLAGAGLVIALSARRPAR</sequence>
<protein>
    <submittedName>
        <fullName evidence="8">EamA-like transporter family protein</fullName>
    </submittedName>
</protein>
<comment type="similarity">
    <text evidence="2">Belongs to the EamA transporter family.</text>
</comment>
<evidence type="ECO:0000313" key="8">
    <source>
        <dbReference type="EMBL" id="PTM48055.1"/>
    </source>
</evidence>
<feature type="domain" description="EamA" evidence="7">
    <location>
        <begin position="167"/>
        <end position="302"/>
    </location>
</feature>
<comment type="subcellular location">
    <subcellularLocation>
        <location evidence="1">Membrane</location>
        <topology evidence="1">Multi-pass membrane protein</topology>
    </subcellularLocation>
</comment>
<feature type="transmembrane region" description="Helical" evidence="6">
    <location>
        <begin position="261"/>
        <end position="279"/>
    </location>
</feature>
<evidence type="ECO:0000313" key="9">
    <source>
        <dbReference type="Proteomes" id="UP000240996"/>
    </source>
</evidence>
<dbReference type="Pfam" id="PF00892">
    <property type="entry name" value="EamA"/>
    <property type="match status" value="2"/>
</dbReference>
<keyword evidence="3 6" id="KW-0812">Transmembrane</keyword>
<feature type="transmembrane region" description="Helical" evidence="6">
    <location>
        <begin position="79"/>
        <end position="98"/>
    </location>
</feature>
<dbReference type="InterPro" id="IPR037185">
    <property type="entry name" value="EmrE-like"/>
</dbReference>
<keyword evidence="4 6" id="KW-1133">Transmembrane helix</keyword>
<proteinExistence type="inferred from homology"/>
<comment type="caution">
    <text evidence="8">The sequence shown here is derived from an EMBL/GenBank/DDBJ whole genome shotgun (WGS) entry which is preliminary data.</text>
</comment>
<dbReference type="RefSeq" id="WP_107931283.1">
    <property type="nucleotide sequence ID" value="NZ_JAAOYQ010000001.1"/>
</dbReference>
<dbReference type="PANTHER" id="PTHR32322">
    <property type="entry name" value="INNER MEMBRANE TRANSPORTER"/>
    <property type="match status" value="1"/>
</dbReference>
<feature type="transmembrane region" description="Helical" evidence="6">
    <location>
        <begin position="136"/>
        <end position="153"/>
    </location>
</feature>
<evidence type="ECO:0000256" key="1">
    <source>
        <dbReference type="ARBA" id="ARBA00004141"/>
    </source>
</evidence>
<evidence type="ECO:0000256" key="4">
    <source>
        <dbReference type="ARBA" id="ARBA00022989"/>
    </source>
</evidence>
<dbReference type="PANTHER" id="PTHR32322:SF2">
    <property type="entry name" value="EAMA DOMAIN-CONTAINING PROTEIN"/>
    <property type="match status" value="1"/>
</dbReference>
<evidence type="ECO:0000256" key="5">
    <source>
        <dbReference type="ARBA" id="ARBA00023136"/>
    </source>
</evidence>
<dbReference type="EMBL" id="PZZN01000001">
    <property type="protein sequence ID" value="PTM48055.1"/>
    <property type="molecule type" value="Genomic_DNA"/>
</dbReference>
<dbReference type="InterPro" id="IPR000620">
    <property type="entry name" value="EamA_dom"/>
</dbReference>
<keyword evidence="9" id="KW-1185">Reference proteome</keyword>
<dbReference type="InterPro" id="IPR050638">
    <property type="entry name" value="AA-Vitamin_Transporters"/>
</dbReference>
<feature type="transmembrane region" description="Helical" evidence="6">
    <location>
        <begin position="17"/>
        <end position="37"/>
    </location>
</feature>
<evidence type="ECO:0000256" key="3">
    <source>
        <dbReference type="ARBA" id="ARBA00022692"/>
    </source>
</evidence>
<evidence type="ECO:0000259" key="7">
    <source>
        <dbReference type="Pfam" id="PF00892"/>
    </source>
</evidence>
<dbReference type="Proteomes" id="UP000240996">
    <property type="component" value="Unassembled WGS sequence"/>
</dbReference>
<accession>A0A2T4YW63</accession>
<feature type="domain" description="EamA" evidence="7">
    <location>
        <begin position="25"/>
        <end position="151"/>
    </location>
</feature>
<evidence type="ECO:0000256" key="2">
    <source>
        <dbReference type="ARBA" id="ARBA00007362"/>
    </source>
</evidence>
<feature type="transmembrane region" description="Helical" evidence="6">
    <location>
        <begin position="104"/>
        <end position="124"/>
    </location>
</feature>
<keyword evidence="5 6" id="KW-0472">Membrane</keyword>
<dbReference type="AlphaFoldDB" id="A0A2T4YW63"/>
<dbReference type="GO" id="GO:0016020">
    <property type="term" value="C:membrane"/>
    <property type="evidence" value="ECO:0007669"/>
    <property type="project" value="UniProtKB-SubCell"/>
</dbReference>
<dbReference type="SUPFAM" id="SSF103481">
    <property type="entry name" value="Multidrug resistance efflux transporter EmrE"/>
    <property type="match status" value="2"/>
</dbReference>
<feature type="transmembrane region" description="Helical" evidence="6">
    <location>
        <begin position="165"/>
        <end position="185"/>
    </location>
</feature>
<reference evidence="8 9" key="1">
    <citation type="submission" date="2018-04" db="EMBL/GenBank/DDBJ databases">
        <title>Genomic Encyclopedia of Type Strains, Phase III (KMG-III): the genomes of soil and plant-associated and newly described type strains.</title>
        <authorList>
            <person name="Whitman W."/>
        </authorList>
    </citation>
    <scope>NUCLEOTIDE SEQUENCE [LARGE SCALE GENOMIC DNA]</scope>
    <source>
        <strain evidence="8 9">NW12</strain>
    </source>
</reference>
<gene>
    <name evidence="8" type="ORF">C8J24_1464</name>
</gene>